<reference evidence="2 3" key="1">
    <citation type="journal article" date="2015" name="Biotechnol. Bioeng.">
        <title>Genome sequence and phenotypic characterization of Caulobacter segnis.</title>
        <authorList>
            <person name="Patel S."/>
            <person name="Fletcher B."/>
            <person name="Scott D.C."/>
            <person name="Ely B."/>
        </authorList>
    </citation>
    <scope>NUCLEOTIDE SEQUENCE [LARGE SCALE GENOMIC DNA]</scope>
    <source>
        <strain evidence="2 3">ERI-2</strain>
    </source>
</reference>
<evidence type="ECO:0000313" key="2">
    <source>
        <dbReference type="EMBL" id="OAA90765.1"/>
    </source>
</evidence>
<feature type="compositionally biased region" description="Polar residues" evidence="1">
    <location>
        <begin position="47"/>
        <end position="62"/>
    </location>
</feature>
<dbReference type="EMBL" id="LITT01000010">
    <property type="protein sequence ID" value="OAA90765.1"/>
    <property type="molecule type" value="Genomic_DNA"/>
</dbReference>
<comment type="caution">
    <text evidence="2">The sequence shown here is derived from an EMBL/GenBank/DDBJ whole genome shotgun (WGS) entry which is preliminary data.</text>
</comment>
<name>A0A162J5X4_9CLOT</name>
<organism evidence="2 3">
    <name type="scientific">Clostridium ljungdahlii</name>
    <dbReference type="NCBI Taxonomy" id="1538"/>
    <lineage>
        <taxon>Bacteria</taxon>
        <taxon>Bacillati</taxon>
        <taxon>Bacillota</taxon>
        <taxon>Clostridia</taxon>
        <taxon>Eubacteriales</taxon>
        <taxon>Clostridiaceae</taxon>
        <taxon>Clostridium</taxon>
    </lineage>
</organism>
<evidence type="ECO:0000256" key="1">
    <source>
        <dbReference type="SAM" id="MobiDB-lite"/>
    </source>
</evidence>
<evidence type="ECO:0000313" key="3">
    <source>
        <dbReference type="Proteomes" id="UP000077407"/>
    </source>
</evidence>
<feature type="compositionally biased region" description="Basic and acidic residues" evidence="1">
    <location>
        <begin position="63"/>
        <end position="72"/>
    </location>
</feature>
<accession>A0A162J5X4</accession>
<sequence length="112" mass="13057">MIEKARREAQKRKLEVNKKMTSFEIFKKKVLFLISKILKVVEAKINSNSGNSNEDINKSNYQESEKSTDDELENAEIKKDDIDCKCENVQGKGDRKNINIPKMRRLKLNLIK</sequence>
<dbReference type="RefSeq" id="WP_063554642.1">
    <property type="nucleotide sequence ID" value="NZ_LITT01000010.1"/>
</dbReference>
<dbReference type="Proteomes" id="UP000077407">
    <property type="component" value="Unassembled WGS sequence"/>
</dbReference>
<dbReference type="AlphaFoldDB" id="A0A162J5X4"/>
<protein>
    <submittedName>
        <fullName evidence="2">Uncharacterized protein</fullName>
    </submittedName>
</protein>
<gene>
    <name evidence="2" type="ORF">WY13_01069</name>
</gene>
<feature type="region of interest" description="Disordered" evidence="1">
    <location>
        <begin position="47"/>
        <end position="72"/>
    </location>
</feature>
<proteinExistence type="predicted"/>
<dbReference type="PATRIC" id="fig|1538.10.peg.1579"/>